<dbReference type="RefSeq" id="WP_148134726.1">
    <property type="nucleotide sequence ID" value="NZ_CP017634.1"/>
</dbReference>
<dbReference type="Pfam" id="PF01985">
    <property type="entry name" value="CRS1_YhbY"/>
    <property type="match status" value="1"/>
</dbReference>
<dbReference type="SUPFAM" id="SSF75471">
    <property type="entry name" value="YhbY-like"/>
    <property type="match status" value="1"/>
</dbReference>
<dbReference type="PANTHER" id="PTHR40065:SF3">
    <property type="entry name" value="RNA-BINDING PROTEIN YHBY"/>
    <property type="match status" value="1"/>
</dbReference>
<keyword evidence="1 2" id="KW-0694">RNA-binding</keyword>
<dbReference type="SMART" id="SM01103">
    <property type="entry name" value="CRS1_YhbY"/>
    <property type="match status" value="1"/>
</dbReference>
<dbReference type="InterPro" id="IPR017924">
    <property type="entry name" value="RNA-binding_YhbY"/>
</dbReference>
<dbReference type="AlphaFoldDB" id="A0A3G1KSP3"/>
<dbReference type="InterPro" id="IPR035920">
    <property type="entry name" value="YhbY-like_sf"/>
</dbReference>
<dbReference type="Proteomes" id="UP000323521">
    <property type="component" value="Chromosome"/>
</dbReference>
<evidence type="ECO:0000256" key="1">
    <source>
        <dbReference type="ARBA" id="ARBA00022884"/>
    </source>
</evidence>
<dbReference type="InterPro" id="IPR001890">
    <property type="entry name" value="RNA-binding_CRM"/>
</dbReference>
<dbReference type="InterPro" id="IPR051925">
    <property type="entry name" value="RNA-binding_domain"/>
</dbReference>
<dbReference type="PANTHER" id="PTHR40065">
    <property type="entry name" value="RNA-BINDING PROTEIN YHBY"/>
    <property type="match status" value="1"/>
</dbReference>
<dbReference type="Gene3D" id="3.30.110.60">
    <property type="entry name" value="YhbY-like"/>
    <property type="match status" value="1"/>
</dbReference>
<evidence type="ECO:0000313" key="4">
    <source>
        <dbReference type="EMBL" id="ATW25471.1"/>
    </source>
</evidence>
<protein>
    <submittedName>
        <fullName evidence="4">RNA-binding protein</fullName>
    </submittedName>
</protein>
<dbReference type="NCBIfam" id="TIGR00253">
    <property type="entry name" value="RNA_bind_YhbY"/>
    <property type="match status" value="1"/>
</dbReference>
<evidence type="ECO:0000259" key="3">
    <source>
        <dbReference type="PROSITE" id="PS51295"/>
    </source>
</evidence>
<dbReference type="EMBL" id="CP017634">
    <property type="protein sequence ID" value="ATW25471.1"/>
    <property type="molecule type" value="Genomic_DNA"/>
</dbReference>
<dbReference type="PROSITE" id="PS51295">
    <property type="entry name" value="CRM"/>
    <property type="match status" value="1"/>
</dbReference>
<feature type="domain" description="CRM" evidence="3">
    <location>
        <begin position="1"/>
        <end position="96"/>
    </location>
</feature>
<name>A0A3G1KSP3_FORW1</name>
<sequence>MLTGKQRRFLRAMGTGIDPIFQIGKGGMNENLLKQLDDALEARELIKVKVLANSEELPKEVAGEIADATGSELVQVIGKNMLFFRQSKKKPRLELP</sequence>
<accession>A0A3G1KSP3</accession>
<evidence type="ECO:0000313" key="5">
    <source>
        <dbReference type="Proteomes" id="UP000323521"/>
    </source>
</evidence>
<proteinExistence type="predicted"/>
<reference evidence="4 5" key="1">
    <citation type="submission" date="2016-10" db="EMBL/GenBank/DDBJ databases">
        <title>Complete Genome Sequence of Peptococcaceae strain DCMF.</title>
        <authorList>
            <person name="Edwards R.J."/>
            <person name="Holland S.I."/>
            <person name="Deshpande N.P."/>
            <person name="Wong Y.K."/>
            <person name="Ertan H."/>
            <person name="Manefield M."/>
            <person name="Russell T.L."/>
            <person name="Lee M.J."/>
        </authorList>
    </citation>
    <scope>NUCLEOTIDE SEQUENCE [LARGE SCALE GENOMIC DNA]</scope>
    <source>
        <strain evidence="4 5">DCMF</strain>
    </source>
</reference>
<organism evidence="4 5">
    <name type="scientific">Formimonas warabiya</name>
    <dbReference type="NCBI Taxonomy" id="1761012"/>
    <lineage>
        <taxon>Bacteria</taxon>
        <taxon>Bacillati</taxon>
        <taxon>Bacillota</taxon>
        <taxon>Clostridia</taxon>
        <taxon>Eubacteriales</taxon>
        <taxon>Peptococcaceae</taxon>
        <taxon>Candidatus Formimonas</taxon>
    </lineage>
</organism>
<gene>
    <name evidence="4" type="ORF">DCMF_12410</name>
</gene>
<dbReference type="GO" id="GO:0003723">
    <property type="term" value="F:RNA binding"/>
    <property type="evidence" value="ECO:0007669"/>
    <property type="project" value="UniProtKB-UniRule"/>
</dbReference>
<evidence type="ECO:0000256" key="2">
    <source>
        <dbReference type="PROSITE-ProRule" id="PRU00626"/>
    </source>
</evidence>
<keyword evidence="5" id="KW-1185">Reference proteome</keyword>
<dbReference type="KEGG" id="fwa:DCMF_12410"/>
<dbReference type="OrthoDB" id="9797519at2"/>